<dbReference type="InterPro" id="IPR024997">
    <property type="entry name" value="DUF3892"/>
</dbReference>
<evidence type="ECO:0000313" key="1">
    <source>
        <dbReference type="EMBL" id="MCS4280527.1"/>
    </source>
</evidence>
<dbReference type="RefSeq" id="WP_259261201.1">
    <property type="nucleotide sequence ID" value="NZ_JANUEK010000006.1"/>
</dbReference>
<dbReference type="Pfam" id="PF13031">
    <property type="entry name" value="DUF3892"/>
    <property type="match status" value="1"/>
</dbReference>
<dbReference type="EMBL" id="JANUEK010000006">
    <property type="protein sequence ID" value="MCS4280527.1"/>
    <property type="molecule type" value="Genomic_DNA"/>
</dbReference>
<reference evidence="1" key="1">
    <citation type="submission" date="2022-08" db="EMBL/GenBank/DDBJ databases">
        <title>Genomic analyses of the natural microbiome of Caenorhabditis elegans.</title>
        <authorList>
            <person name="Samuel B."/>
        </authorList>
    </citation>
    <scope>NUCLEOTIDE SEQUENCE</scope>
    <source>
        <strain evidence="1">BIGb0277</strain>
    </source>
</reference>
<organism evidence="1 2">
    <name type="scientific">Stenotrophomonas rhizophila</name>
    <dbReference type="NCBI Taxonomy" id="216778"/>
    <lineage>
        <taxon>Bacteria</taxon>
        <taxon>Pseudomonadati</taxon>
        <taxon>Pseudomonadota</taxon>
        <taxon>Gammaproteobacteria</taxon>
        <taxon>Lysobacterales</taxon>
        <taxon>Lysobacteraceae</taxon>
        <taxon>Stenotrophomonas</taxon>
    </lineage>
</organism>
<keyword evidence="1" id="KW-0808">Transferase</keyword>
<accession>A0AAW5PK46</accession>
<protein>
    <submittedName>
        <fullName evidence="1">NAD kinase</fullName>
    </submittedName>
</protein>
<sequence length="98" mass="10874">MGLLTEEREVRCIRKADRQDPYTRIQAVGGGGSLLTMWTMSLDEAIKGIEAGTLKLYTHVGGHKQNIVVVSRLMGSKYLRTEADRDTPDNLLSLPECP</sequence>
<evidence type="ECO:0000313" key="2">
    <source>
        <dbReference type="Proteomes" id="UP001320691"/>
    </source>
</evidence>
<dbReference type="AlphaFoldDB" id="A0AAW5PK46"/>
<dbReference type="GO" id="GO:0016301">
    <property type="term" value="F:kinase activity"/>
    <property type="evidence" value="ECO:0007669"/>
    <property type="project" value="UniProtKB-KW"/>
</dbReference>
<proteinExistence type="predicted"/>
<name>A0AAW5PK46_9GAMM</name>
<gene>
    <name evidence="1" type="ORF">M2412_002521</name>
</gene>
<dbReference type="Proteomes" id="UP001320691">
    <property type="component" value="Unassembled WGS sequence"/>
</dbReference>
<keyword evidence="1" id="KW-0418">Kinase</keyword>
<comment type="caution">
    <text evidence="1">The sequence shown here is derived from an EMBL/GenBank/DDBJ whole genome shotgun (WGS) entry which is preliminary data.</text>
</comment>